<gene>
    <name evidence="1" type="ORF">QFC19_006302</name>
</gene>
<evidence type="ECO:0000313" key="1">
    <source>
        <dbReference type="EMBL" id="KAJ9098534.1"/>
    </source>
</evidence>
<proteinExistence type="predicted"/>
<keyword evidence="2" id="KW-1185">Reference proteome</keyword>
<dbReference type="EMBL" id="JASBWR010000075">
    <property type="protein sequence ID" value="KAJ9098534.1"/>
    <property type="molecule type" value="Genomic_DNA"/>
</dbReference>
<name>A0ACC2VHS4_9TREE</name>
<protein>
    <submittedName>
        <fullName evidence="1">Uncharacterized protein</fullName>
    </submittedName>
</protein>
<reference evidence="1" key="1">
    <citation type="submission" date="2023-04" db="EMBL/GenBank/DDBJ databases">
        <title>Draft Genome sequencing of Naganishia species isolated from polar environments using Oxford Nanopore Technology.</title>
        <authorList>
            <person name="Leo P."/>
            <person name="Venkateswaran K."/>
        </authorList>
    </citation>
    <scope>NUCLEOTIDE SEQUENCE</scope>
    <source>
        <strain evidence="1">MNA-CCFEE 5261</strain>
    </source>
</reference>
<evidence type="ECO:0000313" key="2">
    <source>
        <dbReference type="Proteomes" id="UP001241377"/>
    </source>
</evidence>
<accession>A0ACC2VHS4</accession>
<sequence>MHVLFQNILKAFLSVCAGTYKMGNITDGNQERLNHDFVIGNRTASWKAMSREVAGSNRLTPSKIESRVQDLDARGW</sequence>
<dbReference type="Proteomes" id="UP001241377">
    <property type="component" value="Unassembled WGS sequence"/>
</dbReference>
<organism evidence="1 2">
    <name type="scientific">Naganishia cerealis</name>
    <dbReference type="NCBI Taxonomy" id="610337"/>
    <lineage>
        <taxon>Eukaryota</taxon>
        <taxon>Fungi</taxon>
        <taxon>Dikarya</taxon>
        <taxon>Basidiomycota</taxon>
        <taxon>Agaricomycotina</taxon>
        <taxon>Tremellomycetes</taxon>
        <taxon>Filobasidiales</taxon>
        <taxon>Filobasidiaceae</taxon>
        <taxon>Naganishia</taxon>
    </lineage>
</organism>
<comment type="caution">
    <text evidence="1">The sequence shown here is derived from an EMBL/GenBank/DDBJ whole genome shotgun (WGS) entry which is preliminary data.</text>
</comment>